<evidence type="ECO:0008006" key="4">
    <source>
        <dbReference type="Google" id="ProtNLM"/>
    </source>
</evidence>
<organism evidence="2 3">
    <name type="scientific">Characodon lateralis</name>
    <dbReference type="NCBI Taxonomy" id="208331"/>
    <lineage>
        <taxon>Eukaryota</taxon>
        <taxon>Metazoa</taxon>
        <taxon>Chordata</taxon>
        <taxon>Craniata</taxon>
        <taxon>Vertebrata</taxon>
        <taxon>Euteleostomi</taxon>
        <taxon>Actinopterygii</taxon>
        <taxon>Neopterygii</taxon>
        <taxon>Teleostei</taxon>
        <taxon>Neoteleostei</taxon>
        <taxon>Acanthomorphata</taxon>
        <taxon>Ovalentaria</taxon>
        <taxon>Atherinomorphae</taxon>
        <taxon>Cyprinodontiformes</taxon>
        <taxon>Goodeidae</taxon>
        <taxon>Characodon</taxon>
    </lineage>
</organism>
<dbReference type="SUPFAM" id="SSF48113">
    <property type="entry name" value="Heme-dependent peroxidases"/>
    <property type="match status" value="1"/>
</dbReference>
<keyword evidence="3" id="KW-1185">Reference proteome</keyword>
<feature type="compositionally biased region" description="Low complexity" evidence="1">
    <location>
        <begin position="796"/>
        <end position="812"/>
    </location>
</feature>
<evidence type="ECO:0000313" key="2">
    <source>
        <dbReference type="EMBL" id="MED6279888.1"/>
    </source>
</evidence>
<dbReference type="PANTHER" id="PTHR11475:SF63">
    <property type="entry name" value="EOSINOPHIL PEROXIDASE"/>
    <property type="match status" value="1"/>
</dbReference>
<dbReference type="InterPro" id="IPR010255">
    <property type="entry name" value="Haem_peroxidase_sf"/>
</dbReference>
<feature type="region of interest" description="Disordered" evidence="1">
    <location>
        <begin position="773"/>
        <end position="823"/>
    </location>
</feature>
<evidence type="ECO:0000256" key="1">
    <source>
        <dbReference type="SAM" id="MobiDB-lite"/>
    </source>
</evidence>
<reference evidence="2 3" key="1">
    <citation type="submission" date="2021-06" db="EMBL/GenBank/DDBJ databases">
        <authorList>
            <person name="Palmer J.M."/>
        </authorList>
    </citation>
    <scope>NUCLEOTIDE SEQUENCE [LARGE SCALE GENOMIC DNA]</scope>
    <source>
        <strain evidence="2 3">CL_MEX2019</strain>
        <tissue evidence="2">Muscle</tissue>
    </source>
</reference>
<dbReference type="EMBL" id="JAHUTJ010041252">
    <property type="protein sequence ID" value="MED6279888.1"/>
    <property type="molecule type" value="Genomic_DNA"/>
</dbReference>
<dbReference type="PRINTS" id="PR00457">
    <property type="entry name" value="ANPEROXIDASE"/>
</dbReference>
<dbReference type="PROSITE" id="PS50292">
    <property type="entry name" value="PEROXIDASE_3"/>
    <property type="match status" value="1"/>
</dbReference>
<sequence>MSLISGIYCQEDSTGLLLADKAITDTEMLLSVIFILGLSLVPGNSKPTGERLGSPFLQRCFEEAKKIVDDAYKYSREESLRRVRRDQVRPHDALRLLKQPRGDTRSAVRSADYMAQTLRLVQEKVHRVHKRSLNATDLLTDQDMIELARITGCEARIRNPSCHTTPNINKYRTATSVCNNLNNPRLGASNTPFTRWLPSEYDDGISQPKGWDRNRKFNNFLLPLVRQVSNNILSTTDAGVVNDTEFTHMVTLFGQWNDHDLTFTPFSPSIRSFSNGLNCDESCEHSEPCIPIPIPPGDPRIPSRPDTCIPAFRSAPACGTGYSAFNFGGESSKREQINSLTAFLDLGQVYGSDEKLALNLRNLTSNDGLLRVNTEFRDNGRELLPFHSLQVQMCATRRRVTNDTNAREVPCFIAGDGRVDENIALTSIHTLFMREHNRLARQLKRLNPQWDSETLYQEARKIMGAYTQLFVLRDYLPHIVGPDVMSRLLGRYPGYNRNVDPSISNVFATAAYRFAHLAIQPVLFRLDANYREHPQFPSVPLFKAFFTPWRIIFEGGIDPLLRGLLGRPAKLGTQDHMMVDALRERLFQFVQHLALDLGSLNMQRGRDHGLPGYNAWRRFCGLSQPRNQAELAQVLMNADLARKMLELYGSPENIDVWLGGVAEPFVRGGRVGPLFACLIATQFQKIRQGDRLWYESPGVFTQRQRQALSAVTLSRVICDNTGITSVPTDAFSTKTRLVQCSTLRRLDLSAWRERPSSFALFSDREDITQTDELNSLDPLDPQDPQNLQDPLDPLNPVDLQDPMDLQDPLDLQDSMEVETNEIQ</sequence>
<comment type="caution">
    <text evidence="2">The sequence shown here is derived from an EMBL/GenBank/DDBJ whole genome shotgun (WGS) entry which is preliminary data.</text>
</comment>
<dbReference type="Gene3D" id="1.10.640.10">
    <property type="entry name" value="Haem peroxidase domain superfamily, animal type"/>
    <property type="match status" value="1"/>
</dbReference>
<proteinExistence type="predicted"/>
<dbReference type="InterPro" id="IPR019791">
    <property type="entry name" value="Haem_peroxidase_animal"/>
</dbReference>
<dbReference type="PANTHER" id="PTHR11475">
    <property type="entry name" value="OXIDASE/PEROXIDASE"/>
    <property type="match status" value="1"/>
</dbReference>
<dbReference type="InterPro" id="IPR037120">
    <property type="entry name" value="Haem_peroxidase_sf_animal"/>
</dbReference>
<accession>A0ABU7DXV9</accession>
<name>A0ABU7DXV9_9TELE</name>
<evidence type="ECO:0000313" key="3">
    <source>
        <dbReference type="Proteomes" id="UP001352852"/>
    </source>
</evidence>
<gene>
    <name evidence="2" type="ORF">CHARACLAT_005416</name>
</gene>
<dbReference type="Proteomes" id="UP001352852">
    <property type="component" value="Unassembled WGS sequence"/>
</dbReference>
<dbReference type="Pfam" id="PF03098">
    <property type="entry name" value="An_peroxidase"/>
    <property type="match status" value="1"/>
</dbReference>
<feature type="compositionally biased region" description="Acidic residues" evidence="1">
    <location>
        <begin position="813"/>
        <end position="823"/>
    </location>
</feature>
<protein>
    <recommendedName>
        <fullName evidence="4">Myeloid-specific peroxidase</fullName>
    </recommendedName>
</protein>